<accession>A0ACC2SMQ4</accession>
<dbReference type="EMBL" id="QTSX02004741">
    <property type="protein sequence ID" value="KAJ9063679.1"/>
    <property type="molecule type" value="Genomic_DNA"/>
</dbReference>
<sequence>MLYVGRLASSSLKGRLSSSKSGVTSIPKRFQSSSAKDSKRRFFPIFLGVSVVASVAYSGAIRAAIVDEDFRKQFLAYAPYGQATLDFALQLEEEAVKDDRDVAKLVKEQALKLYESVLASLKELKATFASESSSSESTFTETIKEKGQAIKEAIINRETVLKLEKFAAELKHIETDDVAVQKVIDSVGRFVLSVNPNSAHLNEASIAAYNQVLTSLHSLGPHLRSVKAQLEQELATLRTSTDTKIEEAIAKERLNSELAAHQLSQQLVAQFDKEKETLVSKLHEELEAKLKQQADALSRWWRRESRLVVDRERNGRLTKLDAALKQLRLLEDTLINTSQDMAQAKKYKQLVCAVDALHNAITGPVSRPFVEELRHLNYIGEGFPLAYAVASTLDPEVARRGLPTLNDLISRFEVVKDEVRKAALVKDGAGLAGHMTSYVLSSLMFTKSGLVEGEDVESILARTHFHLTRGELENATRELNQLEGWPKKIALDWLHAAVTKLEYDQALKVLQTEVRLETISHL</sequence>
<proteinExistence type="predicted"/>
<reference evidence="1" key="1">
    <citation type="submission" date="2022-04" db="EMBL/GenBank/DDBJ databases">
        <title>Genome of the entomopathogenic fungus Entomophthora muscae.</title>
        <authorList>
            <person name="Elya C."/>
            <person name="Lovett B.R."/>
            <person name="Lee E."/>
            <person name="Macias A.M."/>
            <person name="Hajek A.E."/>
            <person name="De Bivort B.L."/>
            <person name="Kasson M.T."/>
            <person name="De Fine Licht H.H."/>
            <person name="Stajich J.E."/>
        </authorList>
    </citation>
    <scope>NUCLEOTIDE SEQUENCE</scope>
    <source>
        <strain evidence="1">Berkeley</strain>
    </source>
</reference>
<evidence type="ECO:0000313" key="2">
    <source>
        <dbReference type="Proteomes" id="UP001165960"/>
    </source>
</evidence>
<gene>
    <name evidence="1" type="primary">MIC60</name>
    <name evidence="1" type="ORF">DSO57_1038386</name>
</gene>
<organism evidence="1 2">
    <name type="scientific">Entomophthora muscae</name>
    <dbReference type="NCBI Taxonomy" id="34485"/>
    <lineage>
        <taxon>Eukaryota</taxon>
        <taxon>Fungi</taxon>
        <taxon>Fungi incertae sedis</taxon>
        <taxon>Zoopagomycota</taxon>
        <taxon>Entomophthoromycotina</taxon>
        <taxon>Entomophthoromycetes</taxon>
        <taxon>Entomophthorales</taxon>
        <taxon>Entomophthoraceae</taxon>
        <taxon>Entomophthora</taxon>
    </lineage>
</organism>
<evidence type="ECO:0000313" key="1">
    <source>
        <dbReference type="EMBL" id="KAJ9063679.1"/>
    </source>
</evidence>
<dbReference type="Proteomes" id="UP001165960">
    <property type="component" value="Unassembled WGS sequence"/>
</dbReference>
<comment type="caution">
    <text evidence="1">The sequence shown here is derived from an EMBL/GenBank/DDBJ whole genome shotgun (WGS) entry which is preliminary data.</text>
</comment>
<keyword evidence="2" id="KW-1185">Reference proteome</keyword>
<protein>
    <submittedName>
        <fullName evidence="1">MICOS complex subunit mic60</fullName>
    </submittedName>
</protein>
<name>A0ACC2SMQ4_9FUNG</name>